<sequence>DCCSTKRSLAHSRKLQSRQQRGGQDHTTHPARTKEKSIRKLQLIFSDRAKPGVTTYSFTVLAACRLVKEATGIKVVRVDFSDPQSDKVPCDRRAETIKAHVFRYINKGHDVVSANDLKRATLSHGGDRGVRVTLIYSTTQHPISLQGKLERVSKLNKFHYGEEYLTAWKAFDVGEGKAIPWSQLQDFQDVPLFYDKQSTVQEKTENTVQGEENAASAVNEHAGVFSCPVEGCVSTFQRLCNLEYHMHYSKCIFVEERHSLLDKAKILYTENARKDLAHSPLLP</sequence>
<comment type="caution">
    <text evidence="2">The sequence shown here is derived from an EMBL/GenBank/DDBJ whole genome shotgun (WGS) entry which is preliminary data.</text>
</comment>
<name>A0AAD9QRT8_ACRCE</name>
<keyword evidence="3" id="KW-1185">Reference proteome</keyword>
<evidence type="ECO:0000313" key="2">
    <source>
        <dbReference type="EMBL" id="KAK2566199.1"/>
    </source>
</evidence>
<dbReference type="Proteomes" id="UP001249851">
    <property type="component" value="Unassembled WGS sequence"/>
</dbReference>
<dbReference type="PANTHER" id="PTHR33845:SF1">
    <property type="entry name" value="C2H2-TYPE DOMAIN-CONTAINING PROTEIN"/>
    <property type="match status" value="1"/>
</dbReference>
<organism evidence="2 3">
    <name type="scientific">Acropora cervicornis</name>
    <name type="common">Staghorn coral</name>
    <dbReference type="NCBI Taxonomy" id="6130"/>
    <lineage>
        <taxon>Eukaryota</taxon>
        <taxon>Metazoa</taxon>
        <taxon>Cnidaria</taxon>
        <taxon>Anthozoa</taxon>
        <taxon>Hexacorallia</taxon>
        <taxon>Scleractinia</taxon>
        <taxon>Astrocoeniina</taxon>
        <taxon>Acroporidae</taxon>
        <taxon>Acropora</taxon>
    </lineage>
</organism>
<evidence type="ECO:0008006" key="4">
    <source>
        <dbReference type="Google" id="ProtNLM"/>
    </source>
</evidence>
<reference evidence="2" key="1">
    <citation type="journal article" date="2023" name="G3 (Bethesda)">
        <title>Whole genome assembly and annotation of the endangered Caribbean coral Acropora cervicornis.</title>
        <authorList>
            <person name="Selwyn J.D."/>
            <person name="Vollmer S.V."/>
        </authorList>
    </citation>
    <scope>NUCLEOTIDE SEQUENCE</scope>
    <source>
        <strain evidence="2">K2</strain>
    </source>
</reference>
<feature type="region of interest" description="Disordered" evidence="1">
    <location>
        <begin position="1"/>
        <end position="36"/>
    </location>
</feature>
<feature type="compositionally biased region" description="Basic and acidic residues" evidence="1">
    <location>
        <begin position="23"/>
        <end position="36"/>
    </location>
</feature>
<accession>A0AAD9QRT8</accession>
<evidence type="ECO:0000313" key="3">
    <source>
        <dbReference type="Proteomes" id="UP001249851"/>
    </source>
</evidence>
<dbReference type="AlphaFoldDB" id="A0AAD9QRT8"/>
<gene>
    <name evidence="2" type="ORF">P5673_009663</name>
</gene>
<proteinExistence type="predicted"/>
<dbReference type="EMBL" id="JARQWQ010000017">
    <property type="protein sequence ID" value="KAK2566199.1"/>
    <property type="molecule type" value="Genomic_DNA"/>
</dbReference>
<feature type="non-terminal residue" evidence="2">
    <location>
        <position position="283"/>
    </location>
</feature>
<dbReference type="PANTHER" id="PTHR33845">
    <property type="entry name" value="C2H2-TYPE DOMAIN-CONTAINING PROTEIN"/>
    <property type="match status" value="1"/>
</dbReference>
<evidence type="ECO:0000256" key="1">
    <source>
        <dbReference type="SAM" id="MobiDB-lite"/>
    </source>
</evidence>
<protein>
    <recommendedName>
        <fullName evidence="4">C2H2-type domain-containing protein</fullName>
    </recommendedName>
</protein>
<feature type="non-terminal residue" evidence="2">
    <location>
        <position position="1"/>
    </location>
</feature>
<reference evidence="2" key="2">
    <citation type="journal article" date="2023" name="Science">
        <title>Genomic signatures of disease resistance in endangered staghorn corals.</title>
        <authorList>
            <person name="Vollmer S.V."/>
            <person name="Selwyn J.D."/>
            <person name="Despard B.A."/>
            <person name="Roesel C.L."/>
        </authorList>
    </citation>
    <scope>NUCLEOTIDE SEQUENCE</scope>
    <source>
        <strain evidence="2">K2</strain>
    </source>
</reference>